<dbReference type="Gene3D" id="3.30.70.1060">
    <property type="entry name" value="Dimeric alpha+beta barrel"/>
    <property type="match status" value="1"/>
</dbReference>
<gene>
    <name evidence="1" type="ORF">UFOPK4043_00273</name>
</gene>
<dbReference type="AlphaFoldDB" id="A0A6J7P206"/>
<dbReference type="SUPFAM" id="SSF54909">
    <property type="entry name" value="Dimeric alpha+beta barrel"/>
    <property type="match status" value="1"/>
</dbReference>
<proteinExistence type="predicted"/>
<reference evidence="1" key="1">
    <citation type="submission" date="2020-05" db="EMBL/GenBank/DDBJ databases">
        <authorList>
            <person name="Chiriac C."/>
            <person name="Salcher M."/>
            <person name="Ghai R."/>
            <person name="Kavagutti S V."/>
        </authorList>
    </citation>
    <scope>NUCLEOTIDE SEQUENCE</scope>
</reference>
<dbReference type="InterPro" id="IPR011008">
    <property type="entry name" value="Dimeric_a/b-barrel"/>
</dbReference>
<accession>A0A6J7P206</accession>
<name>A0A6J7P206_9ZZZZ</name>
<evidence type="ECO:0000313" key="1">
    <source>
        <dbReference type="EMBL" id="CAB4997189.1"/>
    </source>
</evidence>
<sequence length="106" mass="10877">MARYVLIYSGDQTSPSRVEQDAIVADWEAWYEKMGDAIAEGGDPLGASKHISAVGAPAADGDGGMPASGYTVIDAASLGAAAAACADHPHLNRGGKVHIFEAIDLH</sequence>
<protein>
    <submittedName>
        <fullName evidence="1">Unannotated protein</fullName>
    </submittedName>
</protein>
<dbReference type="EMBL" id="CAFBPA010000024">
    <property type="protein sequence ID" value="CAB4997189.1"/>
    <property type="molecule type" value="Genomic_DNA"/>
</dbReference>
<organism evidence="1">
    <name type="scientific">freshwater metagenome</name>
    <dbReference type="NCBI Taxonomy" id="449393"/>
    <lineage>
        <taxon>unclassified sequences</taxon>
        <taxon>metagenomes</taxon>
        <taxon>ecological metagenomes</taxon>
    </lineage>
</organism>